<evidence type="ECO:0000313" key="1">
    <source>
        <dbReference type="EMBL" id="OOF57357.1"/>
    </source>
</evidence>
<dbReference type="EMBL" id="MLHQ01000025">
    <property type="protein sequence ID" value="OOF57357.1"/>
    <property type="molecule type" value="Genomic_DNA"/>
</dbReference>
<dbReference type="Proteomes" id="UP000188602">
    <property type="component" value="Unassembled WGS sequence"/>
</dbReference>
<gene>
    <name evidence="1" type="ORF">BKL49_09600</name>
</gene>
<comment type="caution">
    <text evidence="1">The sequence shown here is derived from an EMBL/GenBank/DDBJ whole genome shotgun (WGS) entry which is preliminary data.</text>
</comment>
<organism evidence="1 2">
    <name type="scientific">Rodentibacter myodis</name>
    <dbReference type="NCBI Taxonomy" id="1907939"/>
    <lineage>
        <taxon>Bacteria</taxon>
        <taxon>Pseudomonadati</taxon>
        <taxon>Pseudomonadota</taxon>
        <taxon>Gammaproteobacteria</taxon>
        <taxon>Pasteurellales</taxon>
        <taxon>Pasteurellaceae</taxon>
        <taxon>Rodentibacter</taxon>
    </lineage>
</organism>
<accession>A0A1V3JLV8</accession>
<evidence type="ECO:0000313" key="2">
    <source>
        <dbReference type="Proteomes" id="UP000188602"/>
    </source>
</evidence>
<reference evidence="1 2" key="1">
    <citation type="submission" date="2016-10" db="EMBL/GenBank/DDBJ databases">
        <title>Rodentibacter gen. nov. and new species.</title>
        <authorList>
            <person name="Christensen H."/>
        </authorList>
    </citation>
    <scope>NUCLEOTIDE SEQUENCE [LARGE SCALE GENOMIC DNA]</scope>
    <source>
        <strain evidence="1 2">Ac151</strain>
    </source>
</reference>
<sequence length="180" mass="20436">MSGQVQRVAGDRFAVLETALYLAKDLTQWTEEESAQAILKNFLNWKEEFGENSREESALIRAVTDWLLINEAAFIEYPAGPNAKTPLKIAGVRVLADKAAKEEEHYFIYPKIFDEVIDGFPKKMALGILFTAGLLKKPNKPEQGYNEFIFKIPKKMIGKTARAYKIMPFSDEPETEEEAE</sequence>
<keyword evidence="2" id="KW-1185">Reference proteome</keyword>
<name>A0A1V3JLV8_9PAST</name>
<proteinExistence type="predicted"/>
<dbReference type="AlphaFoldDB" id="A0A1V3JLV8"/>
<protein>
    <submittedName>
        <fullName evidence="1">Uncharacterized protein</fullName>
    </submittedName>
</protein>
<dbReference type="STRING" id="1907939.BKL49_09600"/>